<keyword evidence="1" id="KW-0472">Membrane</keyword>
<evidence type="ECO:0000256" key="1">
    <source>
        <dbReference type="SAM" id="Phobius"/>
    </source>
</evidence>
<dbReference type="VEuPathDB" id="ToxoDB:CSUI_010563"/>
<gene>
    <name evidence="2" type="ORF">CSUI_010563</name>
</gene>
<keyword evidence="1" id="KW-0812">Transmembrane</keyword>
<keyword evidence="1" id="KW-1133">Transmembrane helix</keyword>
<sequence>MRSVPFSNLSTTGEINHIPIYLSLSLSLCRCTHAQCHEQKIIEKKANAKMDNLIVLQSDDDMNKRRKRQTDFSLSLSPLVSACTHALFLCWHFLSFHLSFSLTS</sequence>
<keyword evidence="3" id="KW-1185">Reference proteome</keyword>
<evidence type="ECO:0000313" key="2">
    <source>
        <dbReference type="EMBL" id="PHJ15625.1"/>
    </source>
</evidence>
<dbReference type="GeneID" id="94433877"/>
<protein>
    <recommendedName>
        <fullName evidence="4">Transmembrane protein</fullName>
    </recommendedName>
</protein>
<accession>A0A2C6KGM0</accession>
<dbReference type="RefSeq" id="XP_067917357.1">
    <property type="nucleotide sequence ID" value="XM_068070666.1"/>
</dbReference>
<name>A0A2C6KGM0_9APIC</name>
<reference evidence="2 3" key="1">
    <citation type="journal article" date="2017" name="Int. J. Parasitol.">
        <title>The genome of the protozoan parasite Cystoisospora suis and a reverse vaccinology approach to identify vaccine candidates.</title>
        <authorList>
            <person name="Palmieri N."/>
            <person name="Shrestha A."/>
            <person name="Ruttkowski B."/>
            <person name="Beck T."/>
            <person name="Vogl C."/>
            <person name="Tomley F."/>
            <person name="Blake D.P."/>
            <person name="Joachim A."/>
        </authorList>
    </citation>
    <scope>NUCLEOTIDE SEQUENCE [LARGE SCALE GENOMIC DNA]</scope>
    <source>
        <strain evidence="2 3">Wien I</strain>
    </source>
</reference>
<organism evidence="2 3">
    <name type="scientific">Cystoisospora suis</name>
    <dbReference type="NCBI Taxonomy" id="483139"/>
    <lineage>
        <taxon>Eukaryota</taxon>
        <taxon>Sar</taxon>
        <taxon>Alveolata</taxon>
        <taxon>Apicomplexa</taxon>
        <taxon>Conoidasida</taxon>
        <taxon>Coccidia</taxon>
        <taxon>Eucoccidiorida</taxon>
        <taxon>Eimeriorina</taxon>
        <taxon>Sarcocystidae</taxon>
        <taxon>Cystoisospora</taxon>
    </lineage>
</organism>
<feature type="transmembrane region" description="Helical" evidence="1">
    <location>
        <begin position="72"/>
        <end position="94"/>
    </location>
</feature>
<dbReference type="EMBL" id="MIGC01007746">
    <property type="protein sequence ID" value="PHJ15625.1"/>
    <property type="molecule type" value="Genomic_DNA"/>
</dbReference>
<evidence type="ECO:0008006" key="4">
    <source>
        <dbReference type="Google" id="ProtNLM"/>
    </source>
</evidence>
<dbReference type="Proteomes" id="UP000221165">
    <property type="component" value="Unassembled WGS sequence"/>
</dbReference>
<comment type="caution">
    <text evidence="2">The sequence shown here is derived from an EMBL/GenBank/DDBJ whole genome shotgun (WGS) entry which is preliminary data.</text>
</comment>
<proteinExistence type="predicted"/>
<dbReference type="AlphaFoldDB" id="A0A2C6KGM0"/>
<evidence type="ECO:0000313" key="3">
    <source>
        <dbReference type="Proteomes" id="UP000221165"/>
    </source>
</evidence>